<gene>
    <name evidence="1" type="ORF">EZS27_036344</name>
</gene>
<comment type="caution">
    <text evidence="1">The sequence shown here is derived from an EMBL/GenBank/DDBJ whole genome shotgun (WGS) entry which is preliminary data.</text>
</comment>
<dbReference type="AlphaFoldDB" id="A0A5J4PV58"/>
<dbReference type="EMBL" id="SNRY01006356">
    <property type="protein sequence ID" value="KAA6312780.1"/>
    <property type="molecule type" value="Genomic_DNA"/>
</dbReference>
<accession>A0A5J4PV58</accession>
<organism evidence="1">
    <name type="scientific">termite gut metagenome</name>
    <dbReference type="NCBI Taxonomy" id="433724"/>
    <lineage>
        <taxon>unclassified sequences</taxon>
        <taxon>metagenomes</taxon>
        <taxon>organismal metagenomes</taxon>
    </lineage>
</organism>
<name>A0A5J4PV58_9ZZZZ</name>
<protein>
    <submittedName>
        <fullName evidence="1">Uncharacterized protein</fullName>
    </submittedName>
</protein>
<reference evidence="1" key="1">
    <citation type="submission" date="2019-03" db="EMBL/GenBank/DDBJ databases">
        <title>Single cell metagenomics reveals metabolic interactions within the superorganism composed of flagellate Streblomastix strix and complex community of Bacteroidetes bacteria on its surface.</title>
        <authorList>
            <person name="Treitli S.C."/>
            <person name="Kolisko M."/>
            <person name="Husnik F."/>
            <person name="Keeling P."/>
            <person name="Hampl V."/>
        </authorList>
    </citation>
    <scope>NUCLEOTIDE SEQUENCE</scope>
    <source>
        <strain evidence="1">STM</strain>
    </source>
</reference>
<sequence length="20" mass="2414">MKLGTYKPIVNRVFFDEQDI</sequence>
<feature type="non-terminal residue" evidence="1">
    <location>
        <position position="20"/>
    </location>
</feature>
<evidence type="ECO:0000313" key="1">
    <source>
        <dbReference type="EMBL" id="KAA6312780.1"/>
    </source>
</evidence>
<proteinExistence type="predicted"/>